<evidence type="ECO:0000313" key="3">
    <source>
        <dbReference type="Proteomes" id="UP001161580"/>
    </source>
</evidence>
<comment type="caution">
    <text evidence="2">The sequence shown here is derived from an EMBL/GenBank/DDBJ whole genome shotgun (WGS) entry which is preliminary data.</text>
</comment>
<dbReference type="Gene3D" id="2.60.120.380">
    <property type="match status" value="1"/>
</dbReference>
<feature type="chain" id="PRO_5042163782" description="DNA breaking-rejoining protein" evidence="1">
    <location>
        <begin position="33"/>
        <end position="143"/>
    </location>
</feature>
<sequence length="143" mass="14985">MGRTVHYRITTCAGAAAALALLALCTIPDASAADKTEVVKFKAGQSSTTLKGSVKGYDSSNFIVGANRGQTLSVLFSPSNSSCYFNLTAPDAQEAMHIGSIVGNEFAGALPTAGDYTILTYLMRNAARRNETCTFSMTIEISG</sequence>
<keyword evidence="3" id="KW-1185">Reference proteome</keyword>
<reference evidence="2" key="1">
    <citation type="submission" date="2022-03" db="EMBL/GenBank/DDBJ databases">
        <title>Fererhizobium litorale gen. nov., sp. nov., isolated from sandy sediments of the Sea of Japan seashore.</title>
        <authorList>
            <person name="Romanenko L."/>
            <person name="Kurilenko V."/>
            <person name="Otstavnykh N."/>
            <person name="Svetashev V."/>
            <person name="Tekutyeva L."/>
            <person name="Isaeva M."/>
            <person name="Mikhailov V."/>
        </authorList>
    </citation>
    <scope>NUCLEOTIDE SEQUENCE</scope>
    <source>
        <strain evidence="2">KMM 9576</strain>
    </source>
</reference>
<protein>
    <recommendedName>
        <fullName evidence="4">DNA breaking-rejoining protein</fullName>
    </recommendedName>
</protein>
<keyword evidence="1" id="KW-0732">Signal</keyword>
<evidence type="ECO:0000313" key="2">
    <source>
        <dbReference type="EMBL" id="MDI7922278.1"/>
    </source>
</evidence>
<dbReference type="RefSeq" id="WP_311794333.1">
    <property type="nucleotide sequence ID" value="NZ_JALDYZ010000004.1"/>
</dbReference>
<feature type="signal peptide" evidence="1">
    <location>
        <begin position="1"/>
        <end position="32"/>
    </location>
</feature>
<name>A0AAE3QFQ6_9HYPH</name>
<evidence type="ECO:0008006" key="4">
    <source>
        <dbReference type="Google" id="ProtNLM"/>
    </source>
</evidence>
<dbReference type="Proteomes" id="UP001161580">
    <property type="component" value="Unassembled WGS sequence"/>
</dbReference>
<dbReference type="EMBL" id="JALDYZ010000004">
    <property type="protein sequence ID" value="MDI7922278.1"/>
    <property type="molecule type" value="Genomic_DNA"/>
</dbReference>
<dbReference type="AlphaFoldDB" id="A0AAE3QFQ6"/>
<accession>A0AAE3QFQ6</accession>
<proteinExistence type="predicted"/>
<evidence type="ECO:0000256" key="1">
    <source>
        <dbReference type="SAM" id="SignalP"/>
    </source>
</evidence>
<organism evidence="2 3">
    <name type="scientific">Ferirhizobium litorale</name>
    <dbReference type="NCBI Taxonomy" id="2927786"/>
    <lineage>
        <taxon>Bacteria</taxon>
        <taxon>Pseudomonadati</taxon>
        <taxon>Pseudomonadota</taxon>
        <taxon>Alphaproteobacteria</taxon>
        <taxon>Hyphomicrobiales</taxon>
        <taxon>Rhizobiaceae</taxon>
        <taxon>Ferirhizobium</taxon>
    </lineage>
</organism>
<gene>
    <name evidence="2" type="ORF">MRS75_09295</name>
</gene>